<name>A0A4Y4C2U5_9CORY</name>
<gene>
    <name evidence="9" type="ORF">CVA01_10680</name>
</gene>
<dbReference type="EMBL" id="BJNT01000007">
    <property type="protein sequence ID" value="GEC85754.1"/>
    <property type="molecule type" value="Genomic_DNA"/>
</dbReference>
<evidence type="ECO:0000256" key="7">
    <source>
        <dbReference type="ARBA" id="ARBA00093796"/>
    </source>
</evidence>
<evidence type="ECO:0000256" key="2">
    <source>
        <dbReference type="ARBA" id="ARBA00022723"/>
    </source>
</evidence>
<dbReference type="AlphaFoldDB" id="A0A4Y4C2U5"/>
<evidence type="ECO:0000259" key="8">
    <source>
        <dbReference type="Pfam" id="PF26519"/>
    </source>
</evidence>
<evidence type="ECO:0000256" key="1">
    <source>
        <dbReference type="ARBA" id="ARBA00001915"/>
    </source>
</evidence>
<evidence type="ECO:0000256" key="3">
    <source>
        <dbReference type="ARBA" id="ARBA00022756"/>
    </source>
</evidence>
<comment type="function">
    <text evidence="5">Required for the activity of the biotin synthase BioB.</text>
</comment>
<comment type="similarity">
    <text evidence="6">Belongs to the BsaP family.</text>
</comment>
<evidence type="ECO:0000256" key="4">
    <source>
        <dbReference type="ARBA" id="ARBA00023004"/>
    </source>
</evidence>
<reference evidence="9 10" key="1">
    <citation type="submission" date="2019-06" db="EMBL/GenBank/DDBJ databases">
        <title>Whole genome shotgun sequence of Corynebacterium variabile NBRC 15286.</title>
        <authorList>
            <person name="Hosoyama A."/>
            <person name="Uohara A."/>
            <person name="Ohji S."/>
            <person name="Ichikawa N."/>
        </authorList>
    </citation>
    <scope>NUCLEOTIDE SEQUENCE [LARGE SCALE GENOMIC DNA]</scope>
    <source>
        <strain evidence="9 10">NBRC 15286</strain>
    </source>
</reference>
<proteinExistence type="inferred from homology"/>
<keyword evidence="3" id="KW-0093">Biotin biosynthesis</keyword>
<dbReference type="Pfam" id="PF26519">
    <property type="entry name" value="BsaP"/>
    <property type="match status" value="1"/>
</dbReference>
<dbReference type="Proteomes" id="UP000319986">
    <property type="component" value="Unassembled WGS sequence"/>
</dbReference>
<keyword evidence="4" id="KW-0408">Iron</keyword>
<dbReference type="InterPro" id="IPR058605">
    <property type="entry name" value="BsaP_C"/>
</dbReference>
<accession>A0A4Y4C2U5</accession>
<protein>
    <recommendedName>
        <fullName evidence="7">Biotin synthase auxiliary protein</fullName>
    </recommendedName>
</protein>
<evidence type="ECO:0000256" key="5">
    <source>
        <dbReference type="ARBA" id="ARBA00093761"/>
    </source>
</evidence>
<feature type="domain" description="Biotin synthase auxiliary protein C-terminal" evidence="8">
    <location>
        <begin position="50"/>
        <end position="71"/>
    </location>
</feature>
<organism evidence="9 10">
    <name type="scientific">Corynebacterium variabile</name>
    <dbReference type="NCBI Taxonomy" id="1727"/>
    <lineage>
        <taxon>Bacteria</taxon>
        <taxon>Bacillati</taxon>
        <taxon>Actinomycetota</taxon>
        <taxon>Actinomycetes</taxon>
        <taxon>Mycobacteriales</taxon>
        <taxon>Corynebacteriaceae</taxon>
        <taxon>Corynebacterium</taxon>
    </lineage>
</organism>
<sequence>MTVAGRKGTGPWDPYTGADLGEGEWIEYSPAQKAGLDAPRFCPECGRRRVVQVTPHGWTAVCSRHGETDSAVADLR</sequence>
<evidence type="ECO:0000256" key="6">
    <source>
        <dbReference type="ARBA" id="ARBA00093780"/>
    </source>
</evidence>
<evidence type="ECO:0000313" key="10">
    <source>
        <dbReference type="Proteomes" id="UP000319986"/>
    </source>
</evidence>
<keyword evidence="2" id="KW-0479">Metal-binding</keyword>
<comment type="cofactor">
    <cofactor evidence="1">
        <name>iron-sulfur cluster</name>
        <dbReference type="ChEBI" id="CHEBI:30408"/>
    </cofactor>
</comment>
<evidence type="ECO:0000313" key="9">
    <source>
        <dbReference type="EMBL" id="GEC85754.1"/>
    </source>
</evidence>
<comment type="caution">
    <text evidence="9">The sequence shown here is derived from an EMBL/GenBank/DDBJ whole genome shotgun (WGS) entry which is preliminary data.</text>
</comment>